<feature type="transmembrane region" description="Helical" evidence="7">
    <location>
        <begin position="181"/>
        <end position="199"/>
    </location>
</feature>
<dbReference type="EMBL" id="CP071090">
    <property type="protein sequence ID" value="QSQ26526.1"/>
    <property type="molecule type" value="Genomic_DNA"/>
</dbReference>
<sequence length="418" mass="46540">MNAASPSATPPVKLAAAMAARRTPEQLRARRLLMWRELLTSLWAPLCIIGLAFVPYTTLIEFAPSTAVWAQPLMKGLGLLMVVYFFVLLVWRNASPKERALRGLRHEASELIAENERILAKPHVREKLGAQVYERITEQALRVETASVAGDAERMRQELKGLEELTSQHLGAWRKQSAMDFIGGFGKALLIALVIRTFIVEPYRIPSGSMLPTLQIGDQVFVNKFIYGVRVPFINKVPFVIVRPPARGDVIVFNNPVDETKDYIKRVVGIPGDTVEIIDGVIQLNGQPQPRQAVSMDYVVHNITDDGRWYDQSEALFEENLSGVTHAALQTLSQMPAREGPYTVPPGHVFVMGDNRDNSADSRHGLGVTGRGKVEYVPYGHIKGKAMVVWLSLGFEGLFHGFFGGTGLRVDRFFEPVR</sequence>
<evidence type="ECO:0000256" key="2">
    <source>
        <dbReference type="ARBA" id="ARBA00009370"/>
    </source>
</evidence>
<dbReference type="PRINTS" id="PR00727">
    <property type="entry name" value="LEADERPTASE"/>
</dbReference>
<evidence type="ECO:0000256" key="6">
    <source>
        <dbReference type="ARBA" id="ARBA00022801"/>
    </source>
</evidence>
<gene>
    <name evidence="10" type="primary">lepB</name>
    <name evidence="10" type="ORF">JY651_17025</name>
</gene>
<evidence type="ECO:0000313" key="11">
    <source>
        <dbReference type="Proteomes" id="UP000662747"/>
    </source>
</evidence>
<keyword evidence="7" id="KW-0812">Transmembrane</keyword>
<dbReference type="PROSITE" id="PS00760">
    <property type="entry name" value="SPASE_I_2"/>
    <property type="match status" value="1"/>
</dbReference>
<dbReference type="InterPro" id="IPR019757">
    <property type="entry name" value="Pept_S26A_signal_pept_1_Lys-AS"/>
</dbReference>
<evidence type="ECO:0000259" key="9">
    <source>
        <dbReference type="Pfam" id="PF10502"/>
    </source>
</evidence>
<dbReference type="InterPro" id="IPR019533">
    <property type="entry name" value="Peptidase_S26"/>
</dbReference>
<comment type="subcellular location">
    <subcellularLocation>
        <location evidence="8">Membrane</location>
        <topology evidence="8">Single-pass type II membrane protein</topology>
    </subcellularLocation>
</comment>
<name>A0ABX7P7V6_9BACT</name>
<comment type="caution">
    <text evidence="8">Lacks conserved residue(s) required for the propagation of feature annotation.</text>
</comment>
<evidence type="ECO:0000256" key="8">
    <source>
        <dbReference type="RuleBase" id="RU362042"/>
    </source>
</evidence>
<dbReference type="PANTHER" id="PTHR43390:SF1">
    <property type="entry name" value="CHLOROPLAST PROCESSING PEPTIDASE"/>
    <property type="match status" value="1"/>
</dbReference>
<dbReference type="PROSITE" id="PS00501">
    <property type="entry name" value="SPASE_I_1"/>
    <property type="match status" value="1"/>
</dbReference>
<evidence type="ECO:0000313" key="10">
    <source>
        <dbReference type="EMBL" id="QSQ26526.1"/>
    </source>
</evidence>
<dbReference type="Proteomes" id="UP000662747">
    <property type="component" value="Chromosome"/>
</dbReference>
<keyword evidence="7" id="KW-0472">Membrane</keyword>
<dbReference type="InterPro" id="IPR019758">
    <property type="entry name" value="Pept_S26A_signal_pept_1_CS"/>
</dbReference>
<feature type="domain" description="Peptidase S26" evidence="9">
    <location>
        <begin position="185"/>
        <end position="390"/>
    </location>
</feature>
<accession>A0ABX7P7V6</accession>
<feature type="transmembrane region" description="Helical" evidence="7">
    <location>
        <begin position="76"/>
        <end position="94"/>
    </location>
</feature>
<dbReference type="PANTHER" id="PTHR43390">
    <property type="entry name" value="SIGNAL PEPTIDASE I"/>
    <property type="match status" value="1"/>
</dbReference>
<dbReference type="CDD" id="cd06530">
    <property type="entry name" value="S26_SPase_I"/>
    <property type="match status" value="1"/>
</dbReference>
<reference evidence="10 11" key="1">
    <citation type="submission" date="2021-02" db="EMBL/GenBank/DDBJ databases">
        <title>De Novo genome assembly of isolated myxobacteria.</title>
        <authorList>
            <person name="Stevens D.C."/>
        </authorList>
    </citation>
    <scope>NUCLEOTIDE SEQUENCE [LARGE SCALE GENOMIC DNA]</scope>
    <source>
        <strain evidence="11">SCPEA02</strain>
    </source>
</reference>
<keyword evidence="7" id="KW-1133">Transmembrane helix</keyword>
<comment type="similarity">
    <text evidence="2 8">Belongs to the peptidase S26 family.</text>
</comment>
<feature type="transmembrane region" description="Helical" evidence="7">
    <location>
        <begin position="38"/>
        <end position="56"/>
    </location>
</feature>
<dbReference type="GO" id="GO:0009003">
    <property type="term" value="F:signal peptidase activity"/>
    <property type="evidence" value="ECO:0007669"/>
    <property type="project" value="UniProtKB-EC"/>
</dbReference>
<proteinExistence type="inferred from homology"/>
<keyword evidence="6 7" id="KW-0378">Hydrolase</keyword>
<dbReference type="EC" id="3.4.21.89" evidence="3 7"/>
<dbReference type="Pfam" id="PF10502">
    <property type="entry name" value="Peptidase_S26"/>
    <property type="match status" value="1"/>
</dbReference>
<evidence type="ECO:0000256" key="5">
    <source>
        <dbReference type="ARBA" id="ARBA00022670"/>
    </source>
</evidence>
<evidence type="ECO:0000256" key="3">
    <source>
        <dbReference type="ARBA" id="ARBA00013208"/>
    </source>
</evidence>
<organism evidence="10 11">
    <name type="scientific">Pyxidicoccus parkwayensis</name>
    <dbReference type="NCBI Taxonomy" id="2813578"/>
    <lineage>
        <taxon>Bacteria</taxon>
        <taxon>Pseudomonadati</taxon>
        <taxon>Myxococcota</taxon>
        <taxon>Myxococcia</taxon>
        <taxon>Myxococcales</taxon>
        <taxon>Cystobacterineae</taxon>
        <taxon>Myxococcaceae</taxon>
        <taxon>Pyxidicoccus</taxon>
    </lineage>
</organism>
<dbReference type="InterPro" id="IPR036286">
    <property type="entry name" value="LexA/Signal_pep-like_sf"/>
</dbReference>
<comment type="catalytic activity">
    <reaction evidence="1 7">
        <text>Cleavage of hydrophobic, N-terminal signal or leader sequences from secreted and periplasmic proteins.</text>
        <dbReference type="EC" id="3.4.21.89"/>
    </reaction>
</comment>
<evidence type="ECO:0000256" key="4">
    <source>
        <dbReference type="ARBA" id="ARBA00019232"/>
    </source>
</evidence>
<keyword evidence="11" id="KW-1185">Reference proteome</keyword>
<dbReference type="RefSeq" id="WP_206728072.1">
    <property type="nucleotide sequence ID" value="NZ_CP071090.1"/>
</dbReference>
<evidence type="ECO:0000256" key="1">
    <source>
        <dbReference type="ARBA" id="ARBA00000677"/>
    </source>
</evidence>
<dbReference type="InterPro" id="IPR000223">
    <property type="entry name" value="Pept_S26A_signal_pept_1"/>
</dbReference>
<dbReference type="Gene3D" id="2.10.109.10">
    <property type="entry name" value="Umud Fragment, subunit A"/>
    <property type="match status" value="1"/>
</dbReference>
<dbReference type="InterPro" id="IPR019756">
    <property type="entry name" value="Pept_S26A_signal_pept_1_Ser-AS"/>
</dbReference>
<keyword evidence="5 7" id="KW-0645">Protease</keyword>
<dbReference type="PROSITE" id="PS00761">
    <property type="entry name" value="SPASE_I_3"/>
    <property type="match status" value="1"/>
</dbReference>
<dbReference type="SUPFAM" id="SSF51306">
    <property type="entry name" value="LexA/Signal peptidase"/>
    <property type="match status" value="1"/>
</dbReference>
<evidence type="ECO:0000256" key="7">
    <source>
        <dbReference type="RuleBase" id="RU003993"/>
    </source>
</evidence>
<dbReference type="NCBIfam" id="TIGR02227">
    <property type="entry name" value="sigpep_I_bact"/>
    <property type="match status" value="1"/>
</dbReference>
<protein>
    <recommendedName>
        <fullName evidence="4 7">Signal peptidase I</fullName>
        <ecNumber evidence="3 7">3.4.21.89</ecNumber>
    </recommendedName>
</protein>